<evidence type="ECO:0000256" key="1">
    <source>
        <dbReference type="ARBA" id="ARBA00023015"/>
    </source>
</evidence>
<dbReference type="PANTHER" id="PTHR30146:SF109">
    <property type="entry name" value="HTH-TYPE TRANSCRIPTIONAL REGULATOR GALS"/>
    <property type="match status" value="1"/>
</dbReference>
<keyword evidence="3" id="KW-0804">Transcription</keyword>
<dbReference type="GO" id="GO:0003700">
    <property type="term" value="F:DNA-binding transcription factor activity"/>
    <property type="evidence" value="ECO:0007669"/>
    <property type="project" value="TreeGrafter"/>
</dbReference>
<evidence type="ECO:0000313" key="8">
    <source>
        <dbReference type="Proteomes" id="UP000075221"/>
    </source>
</evidence>
<name>A0AAC9AN73_9ACTN</name>
<dbReference type="InterPro" id="IPR028082">
    <property type="entry name" value="Peripla_BP_I"/>
</dbReference>
<dbReference type="InterPro" id="IPR046335">
    <property type="entry name" value="LacI/GalR-like_sensor"/>
</dbReference>
<evidence type="ECO:0000259" key="5">
    <source>
        <dbReference type="PROSITE" id="PS50932"/>
    </source>
</evidence>
<evidence type="ECO:0000256" key="2">
    <source>
        <dbReference type="ARBA" id="ARBA00023125"/>
    </source>
</evidence>
<keyword evidence="9" id="KW-1185">Reference proteome</keyword>
<keyword evidence="2" id="KW-0238">DNA-binding</keyword>
<dbReference type="InterPro" id="IPR010982">
    <property type="entry name" value="Lambda_DNA-bd_dom_sf"/>
</dbReference>
<dbReference type="GO" id="GO:0000976">
    <property type="term" value="F:transcription cis-regulatory region binding"/>
    <property type="evidence" value="ECO:0007669"/>
    <property type="project" value="TreeGrafter"/>
</dbReference>
<dbReference type="Gene3D" id="3.40.50.2300">
    <property type="match status" value="2"/>
</dbReference>
<evidence type="ECO:0000313" key="7">
    <source>
        <dbReference type="EMBL" id="AOZ46560.1"/>
    </source>
</evidence>
<dbReference type="PROSITE" id="PS00356">
    <property type="entry name" value="HTH_LACI_1"/>
    <property type="match status" value="1"/>
</dbReference>
<dbReference type="EMBL" id="CP015970">
    <property type="protein sequence ID" value="AOZ46560.1"/>
    <property type="molecule type" value="Genomic_DNA"/>
</dbReference>
<dbReference type="Pfam" id="PF00356">
    <property type="entry name" value="LacI"/>
    <property type="match status" value="1"/>
</dbReference>
<reference evidence="6 8" key="2">
    <citation type="submission" date="2016-02" db="EMBL/GenBank/DDBJ databases">
        <title>Complete Genome Sequence of Propionibacterium acidipropionici ATCC 55737.</title>
        <authorList>
            <person name="Luna Flores C.H."/>
            <person name="Nielsen L.K."/>
            <person name="Marcellin E."/>
        </authorList>
    </citation>
    <scope>NUCLEOTIDE SEQUENCE [LARGE SCALE GENOMIC DNA]</scope>
    <source>
        <strain evidence="6 8">ATCC 55737</strain>
    </source>
</reference>
<accession>A0AAC9AN73</accession>
<dbReference type="AlphaFoldDB" id="A0AAC9AN73"/>
<dbReference type="PROSITE" id="PS50932">
    <property type="entry name" value="HTH_LACI_2"/>
    <property type="match status" value="1"/>
</dbReference>
<proteinExistence type="predicted"/>
<organism evidence="6 8">
    <name type="scientific">Acidipropionibacterium acidipropionici</name>
    <dbReference type="NCBI Taxonomy" id="1748"/>
    <lineage>
        <taxon>Bacteria</taxon>
        <taxon>Bacillati</taxon>
        <taxon>Actinomycetota</taxon>
        <taxon>Actinomycetes</taxon>
        <taxon>Propionibacteriales</taxon>
        <taxon>Propionibacteriaceae</taxon>
        <taxon>Acidipropionibacterium</taxon>
    </lineage>
</organism>
<dbReference type="CDD" id="cd01392">
    <property type="entry name" value="HTH_LacI"/>
    <property type="match status" value="1"/>
</dbReference>
<evidence type="ECO:0000313" key="6">
    <source>
        <dbReference type="EMBL" id="AMS05080.1"/>
    </source>
</evidence>
<dbReference type="Proteomes" id="UP000075221">
    <property type="component" value="Chromosome"/>
</dbReference>
<reference evidence="7 9" key="1">
    <citation type="journal article" date="2016" name="Plant Dis.">
        <title>Improved production of propionic acid using genome shuffling.</title>
        <authorList>
            <person name="Luna-Flores C.H."/>
            <person name="Palfreyman R.W."/>
            <person name="Kromer J.O."/>
            <person name="Nielsen L.K."/>
            <person name="Marcellin E."/>
        </authorList>
    </citation>
    <scope>NUCLEOTIDE SEQUENCE [LARGE SCALE GENOMIC DNA]</scope>
    <source>
        <strain evidence="7 9">F3E8</strain>
    </source>
</reference>
<protein>
    <recommendedName>
        <fullName evidence="5">HTH lacI-type domain-containing protein</fullName>
    </recommendedName>
</protein>
<dbReference type="RefSeq" id="WP_062819319.1">
    <property type="nucleotide sequence ID" value="NZ_CP014352.1"/>
</dbReference>
<dbReference type="CDD" id="cd06267">
    <property type="entry name" value="PBP1_LacI_sugar_binding-like"/>
    <property type="match status" value="1"/>
</dbReference>
<gene>
    <name evidence="7" type="ORF">A8L58_07415</name>
    <name evidence="6" type="ORF">AXH35_05950</name>
</gene>
<sequence length="362" mass="38370">MSPHRTPAGSPTPSSGARRPSRPHAPTVKDVAAAAGVSWKTVSNVVNNTGRVGDETRDRVRRVITELGYQPSMAGRQLRRGRTGIIGLAVPDIQSPYFSRLAHEVMDLAQKRSYRVLIAETSGDVELERSVARGFGVQLLDGLIFSPLGLTLTDADQSREGTPTVLLGERPAGATAPLSTDHVAIDNVRAARDITGYLLSTGRRRPAFLGCEPSGAHRSAEPRLHGFVEGLAEAGLEPVPERLIPVESFTRRAGYRAATGALSVLRKADALVCANDMLALGAMAAMRAAGLRVPADVAVTGWDDVDDAAYASPSLTTVSPDIGALAGEALDRLIARIDGSPLHPDQLEDLSIPYRIVVRAST</sequence>
<evidence type="ECO:0000256" key="3">
    <source>
        <dbReference type="ARBA" id="ARBA00023163"/>
    </source>
</evidence>
<dbReference type="InterPro" id="IPR000843">
    <property type="entry name" value="HTH_LacI"/>
</dbReference>
<keyword evidence="1" id="KW-0805">Transcription regulation</keyword>
<dbReference type="Proteomes" id="UP000178666">
    <property type="component" value="Chromosome"/>
</dbReference>
<feature type="region of interest" description="Disordered" evidence="4">
    <location>
        <begin position="1"/>
        <end position="26"/>
    </location>
</feature>
<dbReference type="SUPFAM" id="SSF47413">
    <property type="entry name" value="lambda repressor-like DNA-binding domains"/>
    <property type="match status" value="1"/>
</dbReference>
<dbReference type="PANTHER" id="PTHR30146">
    <property type="entry name" value="LACI-RELATED TRANSCRIPTIONAL REPRESSOR"/>
    <property type="match status" value="1"/>
</dbReference>
<evidence type="ECO:0000256" key="4">
    <source>
        <dbReference type="SAM" id="MobiDB-lite"/>
    </source>
</evidence>
<dbReference type="Pfam" id="PF13377">
    <property type="entry name" value="Peripla_BP_3"/>
    <property type="match status" value="1"/>
</dbReference>
<dbReference type="SMART" id="SM00354">
    <property type="entry name" value="HTH_LACI"/>
    <property type="match status" value="1"/>
</dbReference>
<dbReference type="EMBL" id="CP014352">
    <property type="protein sequence ID" value="AMS05080.1"/>
    <property type="molecule type" value="Genomic_DNA"/>
</dbReference>
<evidence type="ECO:0000313" key="9">
    <source>
        <dbReference type="Proteomes" id="UP000178666"/>
    </source>
</evidence>
<dbReference type="Gene3D" id="1.10.260.40">
    <property type="entry name" value="lambda repressor-like DNA-binding domains"/>
    <property type="match status" value="1"/>
</dbReference>
<feature type="domain" description="HTH lacI-type" evidence="5">
    <location>
        <begin position="26"/>
        <end position="80"/>
    </location>
</feature>
<dbReference type="SUPFAM" id="SSF53822">
    <property type="entry name" value="Periplasmic binding protein-like I"/>
    <property type="match status" value="1"/>
</dbReference>